<dbReference type="Proteomes" id="UP000053433">
    <property type="component" value="Unassembled WGS sequence"/>
</dbReference>
<dbReference type="Pfam" id="PF00672">
    <property type="entry name" value="HAMP"/>
    <property type="match status" value="1"/>
</dbReference>
<gene>
    <name evidence="14" type="ORF">ASJ35_12720</name>
</gene>
<dbReference type="InterPro" id="IPR003594">
    <property type="entry name" value="HATPase_dom"/>
</dbReference>
<dbReference type="Gene3D" id="6.10.340.10">
    <property type="match status" value="1"/>
</dbReference>
<feature type="domain" description="Histidine kinase" evidence="12">
    <location>
        <begin position="268"/>
        <end position="480"/>
    </location>
</feature>
<evidence type="ECO:0000256" key="6">
    <source>
        <dbReference type="ARBA" id="ARBA00022692"/>
    </source>
</evidence>
<dbReference type="Pfam" id="PF02518">
    <property type="entry name" value="HATPase_c"/>
    <property type="match status" value="1"/>
</dbReference>
<dbReference type="SUPFAM" id="SSF47384">
    <property type="entry name" value="Homodimeric domain of signal transducing histidine kinase"/>
    <property type="match status" value="1"/>
</dbReference>
<evidence type="ECO:0000256" key="8">
    <source>
        <dbReference type="ARBA" id="ARBA00022989"/>
    </source>
</evidence>
<dbReference type="CDD" id="cd00082">
    <property type="entry name" value="HisKA"/>
    <property type="match status" value="1"/>
</dbReference>
<dbReference type="InterPro" id="IPR003660">
    <property type="entry name" value="HAMP_dom"/>
</dbReference>
<proteinExistence type="predicted"/>
<dbReference type="EC" id="2.7.13.3" evidence="3"/>
<dbReference type="SMART" id="SM00388">
    <property type="entry name" value="HisKA"/>
    <property type="match status" value="1"/>
</dbReference>
<dbReference type="InterPro" id="IPR004358">
    <property type="entry name" value="Sig_transdc_His_kin-like_C"/>
</dbReference>
<evidence type="ECO:0000259" key="13">
    <source>
        <dbReference type="PROSITE" id="PS50885"/>
    </source>
</evidence>
<evidence type="ECO:0000256" key="11">
    <source>
        <dbReference type="SAM" id="Phobius"/>
    </source>
</evidence>
<dbReference type="InterPro" id="IPR005467">
    <property type="entry name" value="His_kinase_dom"/>
</dbReference>
<keyword evidence="9" id="KW-0902">Two-component regulatory system</keyword>
<evidence type="ECO:0000313" key="14">
    <source>
        <dbReference type="EMBL" id="KUE75630.1"/>
    </source>
</evidence>
<evidence type="ECO:0000256" key="3">
    <source>
        <dbReference type="ARBA" id="ARBA00012438"/>
    </source>
</evidence>
<dbReference type="AlphaFoldDB" id="A0A0W7TP95"/>
<dbReference type="CDD" id="cd06225">
    <property type="entry name" value="HAMP"/>
    <property type="match status" value="1"/>
</dbReference>
<comment type="caution">
    <text evidence="14">The sequence shown here is derived from an EMBL/GenBank/DDBJ whole genome shotgun (WGS) entry which is preliminary data.</text>
</comment>
<dbReference type="PROSITE" id="PS50885">
    <property type="entry name" value="HAMP"/>
    <property type="match status" value="1"/>
</dbReference>
<dbReference type="Gene3D" id="3.30.565.10">
    <property type="entry name" value="Histidine kinase-like ATPase, C-terminal domain"/>
    <property type="match status" value="1"/>
</dbReference>
<sequence length="480" mass="51510">MEARRLRNKMEKGRGSVWLKFWQKTYLLTLALFLLALGGGITAIASVSQQRAFEAECGKLLAQQHSVAQSLAADAAAVQARRPEALPRLAQNYAGQLKRSGVFLRVAQAGDVWADELPQPDSALPEVPPEGQRVHTVLLSGGRHVLYISAVLPAPPEDVAVTCAFDMEAFFVQWAQTRRAFLLAGAAVSAVLAAALYVVLRGLSRPMERLARVAGRLADGDYTARSPECTRDEVGQLAHALNEMAARVEWNVADLRETARRKQQLVDNVAHELRTPLTAVGGYAEYIQRAELSEEEKYEAAQYIVEEANRLAVMSERLLQMAALRGEQAAREPVDVPALLEKAARTVAPKAAARGVALEPVQADTCTVQGEAALLESLMVNLADNAVKACGPGGSVRLCARRETGRLTLTVQDTGRGMDAETLAHIGEPFYRPDKARSREQGGAGLGLALCFQIAQSHGAALSFTSAPGAGTTAAVIFTA</sequence>
<dbReference type="PROSITE" id="PS50109">
    <property type="entry name" value="HIS_KIN"/>
    <property type="match status" value="1"/>
</dbReference>
<dbReference type="PRINTS" id="PR00344">
    <property type="entry name" value="BCTRLSENSOR"/>
</dbReference>
<dbReference type="InterPro" id="IPR003661">
    <property type="entry name" value="HisK_dim/P_dom"/>
</dbReference>
<evidence type="ECO:0000256" key="5">
    <source>
        <dbReference type="ARBA" id="ARBA00022679"/>
    </source>
</evidence>
<dbReference type="SUPFAM" id="SSF55874">
    <property type="entry name" value="ATPase domain of HSP90 chaperone/DNA topoisomerase II/histidine kinase"/>
    <property type="match status" value="1"/>
</dbReference>
<keyword evidence="5" id="KW-0808">Transferase</keyword>
<evidence type="ECO:0000256" key="4">
    <source>
        <dbReference type="ARBA" id="ARBA00022553"/>
    </source>
</evidence>
<dbReference type="SMART" id="SM00387">
    <property type="entry name" value="HATPase_c"/>
    <property type="match status" value="1"/>
</dbReference>
<name>A0A0W7TP95_9FIRM</name>
<keyword evidence="4" id="KW-0597">Phosphoprotein</keyword>
<dbReference type="InterPro" id="IPR036890">
    <property type="entry name" value="HATPase_C_sf"/>
</dbReference>
<comment type="catalytic activity">
    <reaction evidence="1">
        <text>ATP + protein L-histidine = ADP + protein N-phospho-L-histidine.</text>
        <dbReference type="EC" id="2.7.13.3"/>
    </reaction>
</comment>
<protein>
    <recommendedName>
        <fullName evidence="3">histidine kinase</fullName>
        <ecNumber evidence="3">2.7.13.3</ecNumber>
    </recommendedName>
</protein>
<dbReference type="GO" id="GO:0016020">
    <property type="term" value="C:membrane"/>
    <property type="evidence" value="ECO:0007669"/>
    <property type="project" value="UniProtKB-SubCell"/>
</dbReference>
<evidence type="ECO:0000259" key="12">
    <source>
        <dbReference type="PROSITE" id="PS50109"/>
    </source>
</evidence>
<evidence type="ECO:0000256" key="9">
    <source>
        <dbReference type="ARBA" id="ARBA00023012"/>
    </source>
</evidence>
<evidence type="ECO:0000256" key="2">
    <source>
        <dbReference type="ARBA" id="ARBA00004370"/>
    </source>
</evidence>
<organism evidence="14 15">
    <name type="scientific">Ruthenibacterium lactatiformans</name>
    <dbReference type="NCBI Taxonomy" id="1550024"/>
    <lineage>
        <taxon>Bacteria</taxon>
        <taxon>Bacillati</taxon>
        <taxon>Bacillota</taxon>
        <taxon>Clostridia</taxon>
        <taxon>Eubacteriales</taxon>
        <taxon>Oscillospiraceae</taxon>
        <taxon>Ruthenibacterium</taxon>
    </lineage>
</organism>
<keyword evidence="8 11" id="KW-1133">Transmembrane helix</keyword>
<feature type="domain" description="HAMP" evidence="13">
    <location>
        <begin position="201"/>
        <end position="253"/>
    </location>
</feature>
<dbReference type="Gene3D" id="1.10.287.130">
    <property type="match status" value="1"/>
</dbReference>
<keyword evidence="10 11" id="KW-0472">Membrane</keyword>
<dbReference type="EMBL" id="LMUA01000018">
    <property type="protein sequence ID" value="KUE75630.1"/>
    <property type="molecule type" value="Genomic_DNA"/>
</dbReference>
<dbReference type="PANTHER" id="PTHR45436">
    <property type="entry name" value="SENSOR HISTIDINE KINASE YKOH"/>
    <property type="match status" value="1"/>
</dbReference>
<dbReference type="SUPFAM" id="SSF158472">
    <property type="entry name" value="HAMP domain-like"/>
    <property type="match status" value="1"/>
</dbReference>
<evidence type="ECO:0000313" key="15">
    <source>
        <dbReference type="Proteomes" id="UP000053433"/>
    </source>
</evidence>
<comment type="subcellular location">
    <subcellularLocation>
        <location evidence="2">Membrane</location>
    </subcellularLocation>
</comment>
<keyword evidence="6 11" id="KW-0812">Transmembrane</keyword>
<dbReference type="InterPro" id="IPR036097">
    <property type="entry name" value="HisK_dim/P_sf"/>
</dbReference>
<reference evidence="14 15" key="1">
    <citation type="submission" date="2015-10" db="EMBL/GenBank/DDBJ databases">
        <title>A novel member of the family Ruminococcaceae isolated from human faeces.</title>
        <authorList>
            <person name="Shkoporov A.N."/>
            <person name="Chaplin A.V."/>
            <person name="Motuzova O.V."/>
            <person name="Kafarskaia L.I."/>
            <person name="Efimov B.A."/>
        </authorList>
    </citation>
    <scope>NUCLEOTIDE SEQUENCE [LARGE SCALE GENOMIC DNA]</scope>
    <source>
        <strain evidence="14 15">668</strain>
    </source>
</reference>
<dbReference type="GO" id="GO:0000155">
    <property type="term" value="F:phosphorelay sensor kinase activity"/>
    <property type="evidence" value="ECO:0007669"/>
    <property type="project" value="InterPro"/>
</dbReference>
<dbReference type="Pfam" id="PF00512">
    <property type="entry name" value="HisKA"/>
    <property type="match status" value="1"/>
</dbReference>
<keyword evidence="7" id="KW-0418">Kinase</keyword>
<dbReference type="PANTHER" id="PTHR45436:SF5">
    <property type="entry name" value="SENSOR HISTIDINE KINASE TRCS"/>
    <property type="match status" value="1"/>
</dbReference>
<evidence type="ECO:0000256" key="10">
    <source>
        <dbReference type="ARBA" id="ARBA00023136"/>
    </source>
</evidence>
<dbReference type="InterPro" id="IPR050428">
    <property type="entry name" value="TCS_sensor_his_kinase"/>
</dbReference>
<accession>A0A0W7TP95</accession>
<feature type="transmembrane region" description="Helical" evidence="11">
    <location>
        <begin position="180"/>
        <end position="200"/>
    </location>
</feature>
<dbReference type="SMART" id="SM00304">
    <property type="entry name" value="HAMP"/>
    <property type="match status" value="1"/>
</dbReference>
<evidence type="ECO:0000256" key="1">
    <source>
        <dbReference type="ARBA" id="ARBA00000085"/>
    </source>
</evidence>
<evidence type="ECO:0000256" key="7">
    <source>
        <dbReference type="ARBA" id="ARBA00022777"/>
    </source>
</evidence>